<evidence type="ECO:0000313" key="4">
    <source>
        <dbReference type="Proteomes" id="UP001330749"/>
    </source>
</evidence>
<protein>
    <submittedName>
        <fullName evidence="3">Helix-turn-helix domain-containing protein</fullName>
    </submittedName>
</protein>
<dbReference type="PROSITE" id="PS50987">
    <property type="entry name" value="HTH_ARSR_2"/>
    <property type="match status" value="1"/>
</dbReference>
<dbReference type="Gene3D" id="1.10.10.10">
    <property type="entry name" value="Winged helix-like DNA-binding domain superfamily/Winged helix DNA-binding domain"/>
    <property type="match status" value="1"/>
</dbReference>
<sequence length="228" mass="25918">MMINPNLSNIASIISDPSRAAILTVLMDNRFHSAGELAYMARIKPQTTSYHLAKLIDADLIMVENQGRHRYFKIQNQEVAQIMETLLTLSSPPKIRSLKQSTEDKQVRFARTCYDHPAGYLGVQLTEALIKKEYLTDEFILTDSGAAFLSSLGIDIQEVRKKRRSFCHKCLDWSEKRYHVAGALGYAILELLLNNHWVERLPKTRALKITNGGKKALKEIFSINLVNN</sequence>
<dbReference type="SUPFAM" id="SSF46785">
    <property type="entry name" value="Winged helix' DNA-binding domain"/>
    <property type="match status" value="1"/>
</dbReference>
<dbReference type="InterPro" id="IPR036388">
    <property type="entry name" value="WH-like_DNA-bd_sf"/>
</dbReference>
<comment type="caution">
    <text evidence="3">The sequence shown here is derived from an EMBL/GenBank/DDBJ whole genome shotgun (WGS) entry which is preliminary data.</text>
</comment>
<evidence type="ECO:0000256" key="1">
    <source>
        <dbReference type="ARBA" id="ARBA00023125"/>
    </source>
</evidence>
<dbReference type="Pfam" id="PF12840">
    <property type="entry name" value="HTH_20"/>
    <property type="match status" value="1"/>
</dbReference>
<feature type="domain" description="HTH arsR-type" evidence="2">
    <location>
        <begin position="1"/>
        <end position="94"/>
    </location>
</feature>
<gene>
    <name evidence="3" type="ORF">P4447_09720</name>
</gene>
<keyword evidence="4" id="KW-1185">Reference proteome</keyword>
<reference evidence="3 4" key="1">
    <citation type="submission" date="2023-03" db="EMBL/GenBank/DDBJ databases">
        <title>Bacillus Genome Sequencing.</title>
        <authorList>
            <person name="Dunlap C."/>
        </authorList>
    </citation>
    <scope>NUCLEOTIDE SEQUENCE [LARGE SCALE GENOMIC DNA]</scope>
    <source>
        <strain evidence="3 4">B-14544</strain>
    </source>
</reference>
<evidence type="ECO:0000313" key="3">
    <source>
        <dbReference type="EMBL" id="MED3562735.1"/>
    </source>
</evidence>
<dbReference type="InterPro" id="IPR036390">
    <property type="entry name" value="WH_DNA-bd_sf"/>
</dbReference>
<dbReference type="SMART" id="SM00418">
    <property type="entry name" value="HTH_ARSR"/>
    <property type="match status" value="1"/>
</dbReference>
<dbReference type="PANTHER" id="PTHR39168">
    <property type="entry name" value="TRANSCRIPTIONAL REGULATOR-RELATED"/>
    <property type="match status" value="1"/>
</dbReference>
<dbReference type="RefSeq" id="WP_327967717.1">
    <property type="nucleotide sequence ID" value="NZ_JARMQG010000110.1"/>
</dbReference>
<dbReference type="Proteomes" id="UP001330749">
    <property type="component" value="Unassembled WGS sequence"/>
</dbReference>
<proteinExistence type="predicted"/>
<dbReference type="CDD" id="cd00090">
    <property type="entry name" value="HTH_ARSR"/>
    <property type="match status" value="1"/>
</dbReference>
<keyword evidence="1" id="KW-0238">DNA-binding</keyword>
<dbReference type="PANTHER" id="PTHR39168:SF1">
    <property type="entry name" value="TRANSCRIPTIONAL REGULATORY PROTEIN"/>
    <property type="match status" value="1"/>
</dbReference>
<evidence type="ECO:0000259" key="2">
    <source>
        <dbReference type="PROSITE" id="PS50987"/>
    </source>
</evidence>
<name>A0ABU6N9G8_9BACI</name>
<dbReference type="InterPro" id="IPR001845">
    <property type="entry name" value="HTH_ArsR_DNA-bd_dom"/>
</dbReference>
<dbReference type="PRINTS" id="PR00778">
    <property type="entry name" value="HTHARSR"/>
</dbReference>
<dbReference type="InterPro" id="IPR011991">
    <property type="entry name" value="ArsR-like_HTH"/>
</dbReference>
<dbReference type="EMBL" id="JARMQG010000110">
    <property type="protein sequence ID" value="MED3562735.1"/>
    <property type="molecule type" value="Genomic_DNA"/>
</dbReference>
<organism evidence="3 4">
    <name type="scientific">Bacillus xiapuensis</name>
    <dbReference type="NCBI Taxonomy" id="2014075"/>
    <lineage>
        <taxon>Bacteria</taxon>
        <taxon>Bacillati</taxon>
        <taxon>Bacillota</taxon>
        <taxon>Bacilli</taxon>
        <taxon>Bacillales</taxon>
        <taxon>Bacillaceae</taxon>
        <taxon>Bacillus</taxon>
    </lineage>
</organism>
<dbReference type="InterPro" id="IPR052543">
    <property type="entry name" value="HTH_Metal-responsive_Reg"/>
</dbReference>
<accession>A0ABU6N9G8</accession>